<feature type="transmembrane region" description="Helical" evidence="6">
    <location>
        <begin position="149"/>
        <end position="171"/>
    </location>
</feature>
<keyword evidence="3 6" id="KW-0812">Transmembrane</keyword>
<evidence type="ECO:0000256" key="6">
    <source>
        <dbReference type="SAM" id="Phobius"/>
    </source>
</evidence>
<evidence type="ECO:0000256" key="2">
    <source>
        <dbReference type="ARBA" id="ARBA00022475"/>
    </source>
</evidence>
<dbReference type="InterPro" id="IPR017039">
    <property type="entry name" value="Virul_fac_BrkB"/>
</dbReference>
<evidence type="ECO:0000256" key="5">
    <source>
        <dbReference type="ARBA" id="ARBA00023136"/>
    </source>
</evidence>
<reference evidence="8" key="1">
    <citation type="journal article" date="2019" name="Int. J. Syst. Evol. Microbiol.">
        <title>The Global Catalogue of Microorganisms (GCM) 10K type strain sequencing project: providing services to taxonomists for standard genome sequencing and annotation.</title>
        <authorList>
            <consortium name="The Broad Institute Genomics Platform"/>
            <consortium name="The Broad Institute Genome Sequencing Center for Infectious Disease"/>
            <person name="Wu L."/>
            <person name="Ma J."/>
        </authorList>
    </citation>
    <scope>NUCLEOTIDE SEQUENCE [LARGE SCALE GENOMIC DNA]</scope>
    <source>
        <strain evidence="8">CGMCC 4.1467</strain>
    </source>
</reference>
<organism evidence="7 8">
    <name type="scientific">Haloferula chungangensis</name>
    <dbReference type="NCBI Taxonomy" id="1048331"/>
    <lineage>
        <taxon>Bacteria</taxon>
        <taxon>Pseudomonadati</taxon>
        <taxon>Verrucomicrobiota</taxon>
        <taxon>Verrucomicrobiia</taxon>
        <taxon>Verrucomicrobiales</taxon>
        <taxon>Verrucomicrobiaceae</taxon>
        <taxon>Haloferula</taxon>
    </lineage>
</organism>
<evidence type="ECO:0000313" key="8">
    <source>
        <dbReference type="Proteomes" id="UP001596472"/>
    </source>
</evidence>
<proteinExistence type="predicted"/>
<keyword evidence="8" id="KW-1185">Reference proteome</keyword>
<name>A0ABW2L7I7_9BACT</name>
<evidence type="ECO:0000256" key="3">
    <source>
        <dbReference type="ARBA" id="ARBA00022692"/>
    </source>
</evidence>
<comment type="caution">
    <text evidence="7">The sequence shown here is derived from an EMBL/GenBank/DDBJ whole genome shotgun (WGS) entry which is preliminary data.</text>
</comment>
<dbReference type="Pfam" id="PF03631">
    <property type="entry name" value="Virul_fac_BrkB"/>
    <property type="match status" value="1"/>
</dbReference>
<evidence type="ECO:0000256" key="1">
    <source>
        <dbReference type="ARBA" id="ARBA00004651"/>
    </source>
</evidence>
<dbReference type="PANTHER" id="PTHR30213">
    <property type="entry name" value="INNER MEMBRANE PROTEIN YHJD"/>
    <property type="match status" value="1"/>
</dbReference>
<dbReference type="PIRSF" id="PIRSF035875">
    <property type="entry name" value="RNase_BN"/>
    <property type="match status" value="1"/>
</dbReference>
<sequence>MEIENTGETATSPRQIPKRGWWQIVKRIKDELAEDHVTIVAAGIAFYFFLAIFPALAALVSIYGLLVSPEDAASQIEEIAAVLPSEAGAMIGDMVGTLANKPDEKLGWGLVVSILVSLWSAKKGTGALFEGLNIAYEEKDNRGFIKKNLLTLSVTVALVIGGIIAISLVALVPAVIDLFPLPNAVASSLDFLRWPLVTGMIVVFLSWIYRVAPDRDSAEWKWLSVGSVMATGLWLAGSAGFSWYIDTFGSMDKTYGSFAAVVVLLLWLFLTSFIILLGAEINSELELQTSVDTTTGPDAPMGERGAYCADHVASKEAEAESSSGTG</sequence>
<feature type="transmembrane region" description="Helical" evidence="6">
    <location>
        <begin position="222"/>
        <end position="245"/>
    </location>
</feature>
<comment type="subcellular location">
    <subcellularLocation>
        <location evidence="1">Cell membrane</location>
        <topology evidence="1">Multi-pass membrane protein</topology>
    </subcellularLocation>
</comment>
<dbReference type="Proteomes" id="UP001596472">
    <property type="component" value="Unassembled WGS sequence"/>
</dbReference>
<keyword evidence="5 6" id="KW-0472">Membrane</keyword>
<dbReference type="EMBL" id="JBHTBS010000004">
    <property type="protein sequence ID" value="MFC7337525.1"/>
    <property type="molecule type" value="Genomic_DNA"/>
</dbReference>
<gene>
    <name evidence="7" type="ORF">ACFQY0_10085</name>
</gene>
<protein>
    <submittedName>
        <fullName evidence="7">YihY/virulence factor BrkB family protein</fullName>
    </submittedName>
</protein>
<evidence type="ECO:0000313" key="7">
    <source>
        <dbReference type="EMBL" id="MFC7337525.1"/>
    </source>
</evidence>
<keyword evidence="4 6" id="KW-1133">Transmembrane helix</keyword>
<dbReference type="RefSeq" id="WP_379711888.1">
    <property type="nucleotide sequence ID" value="NZ_JBHTBS010000004.1"/>
</dbReference>
<evidence type="ECO:0000256" key="4">
    <source>
        <dbReference type="ARBA" id="ARBA00022989"/>
    </source>
</evidence>
<dbReference type="PANTHER" id="PTHR30213:SF0">
    <property type="entry name" value="UPF0761 MEMBRANE PROTEIN YIHY"/>
    <property type="match status" value="1"/>
</dbReference>
<feature type="transmembrane region" description="Helical" evidence="6">
    <location>
        <begin position="257"/>
        <end position="279"/>
    </location>
</feature>
<accession>A0ABW2L7I7</accession>
<feature type="transmembrane region" description="Helical" evidence="6">
    <location>
        <begin position="39"/>
        <end position="66"/>
    </location>
</feature>
<keyword evidence="2" id="KW-1003">Cell membrane</keyword>
<dbReference type="NCBIfam" id="TIGR00765">
    <property type="entry name" value="yihY_not_rbn"/>
    <property type="match status" value="1"/>
</dbReference>
<feature type="transmembrane region" description="Helical" evidence="6">
    <location>
        <begin position="191"/>
        <end position="210"/>
    </location>
</feature>